<accession>A0A2T5K9W3</accession>
<dbReference type="InterPro" id="IPR036390">
    <property type="entry name" value="WH_DNA-bd_sf"/>
</dbReference>
<dbReference type="Gene3D" id="1.20.120.530">
    <property type="entry name" value="GntR ligand-binding domain-like"/>
    <property type="match status" value="1"/>
</dbReference>
<gene>
    <name evidence="5" type="ORF">C8J28_10544</name>
</gene>
<dbReference type="PANTHER" id="PTHR43537">
    <property type="entry name" value="TRANSCRIPTIONAL REGULATOR, GNTR FAMILY"/>
    <property type="match status" value="1"/>
</dbReference>
<dbReference type="InterPro" id="IPR000524">
    <property type="entry name" value="Tscrpt_reg_HTH_GntR"/>
</dbReference>
<keyword evidence="3" id="KW-0804">Transcription</keyword>
<dbReference type="SUPFAM" id="SSF48008">
    <property type="entry name" value="GntR ligand-binding domain-like"/>
    <property type="match status" value="1"/>
</dbReference>
<dbReference type="PANTHER" id="PTHR43537:SF5">
    <property type="entry name" value="UXU OPERON TRANSCRIPTIONAL REGULATOR"/>
    <property type="match status" value="1"/>
</dbReference>
<comment type="caution">
    <text evidence="5">The sequence shown here is derived from an EMBL/GenBank/DDBJ whole genome shotgun (WGS) entry which is preliminary data.</text>
</comment>
<keyword evidence="2" id="KW-0238">DNA-binding</keyword>
<dbReference type="PROSITE" id="PS50949">
    <property type="entry name" value="HTH_GNTR"/>
    <property type="match status" value="1"/>
</dbReference>
<dbReference type="GO" id="GO:0003700">
    <property type="term" value="F:DNA-binding transcription factor activity"/>
    <property type="evidence" value="ECO:0007669"/>
    <property type="project" value="InterPro"/>
</dbReference>
<name>A0A2T5K9W3_9RHOB</name>
<evidence type="ECO:0000256" key="3">
    <source>
        <dbReference type="ARBA" id="ARBA00023163"/>
    </source>
</evidence>
<dbReference type="InterPro" id="IPR036388">
    <property type="entry name" value="WH-like_DNA-bd_sf"/>
</dbReference>
<sequence length="240" mass="26713">MAGQSAVEDIRDMLRREIVERMQVGDLLPNERELAERFGVARNTVRETMIHLEAFGLIEKTRRGARVRQPDFDPIFSIFAQYFDHSPKTLADVLNFRRIVETGAAPLAVQGASEATLARMADANARMVRALTVSDAAAHDYDFHMAMIEATGNSVLIRMYRVLSVPLKFYLEVGKSRSPETEESNAQHMRIIEALRARDRAGLMAALNAHFDHSGAVLASACARIEGLGHAEPDPREETP</sequence>
<keyword evidence="1" id="KW-0805">Transcription regulation</keyword>
<evidence type="ECO:0000256" key="2">
    <source>
        <dbReference type="ARBA" id="ARBA00023125"/>
    </source>
</evidence>
<dbReference type="Pfam" id="PF00392">
    <property type="entry name" value="GntR"/>
    <property type="match status" value="1"/>
</dbReference>
<organism evidence="5 6">
    <name type="scientific">Cereibacter azotoformans</name>
    <dbReference type="NCBI Taxonomy" id="43057"/>
    <lineage>
        <taxon>Bacteria</taxon>
        <taxon>Pseudomonadati</taxon>
        <taxon>Pseudomonadota</taxon>
        <taxon>Alphaproteobacteria</taxon>
        <taxon>Rhodobacterales</taxon>
        <taxon>Paracoccaceae</taxon>
        <taxon>Cereibacter</taxon>
    </lineage>
</organism>
<keyword evidence="6" id="KW-1185">Reference proteome</keyword>
<evidence type="ECO:0000256" key="1">
    <source>
        <dbReference type="ARBA" id="ARBA00023015"/>
    </source>
</evidence>
<dbReference type="InterPro" id="IPR008920">
    <property type="entry name" value="TF_FadR/GntR_C"/>
</dbReference>
<evidence type="ECO:0000259" key="4">
    <source>
        <dbReference type="PROSITE" id="PS50949"/>
    </source>
</evidence>
<reference evidence="5 6" key="1">
    <citation type="submission" date="2018-04" db="EMBL/GenBank/DDBJ databases">
        <title>Genomic Encyclopedia of Type Strains, Phase III (KMG-III): the genomes of soil and plant-associated and newly described type strains.</title>
        <authorList>
            <person name="Whitman W."/>
        </authorList>
    </citation>
    <scope>NUCLEOTIDE SEQUENCE [LARGE SCALE GENOMIC DNA]</scope>
    <source>
        <strain evidence="5 6">KA25</strain>
    </source>
</reference>
<protein>
    <submittedName>
        <fullName evidence="5">GntR family transcriptional regulator</fullName>
    </submittedName>
</protein>
<dbReference type="SMART" id="SM00345">
    <property type="entry name" value="HTH_GNTR"/>
    <property type="match status" value="1"/>
</dbReference>
<dbReference type="Pfam" id="PF07729">
    <property type="entry name" value="FCD"/>
    <property type="match status" value="1"/>
</dbReference>
<evidence type="ECO:0000313" key="5">
    <source>
        <dbReference type="EMBL" id="PTR19203.1"/>
    </source>
</evidence>
<evidence type="ECO:0000313" key="6">
    <source>
        <dbReference type="Proteomes" id="UP000244060"/>
    </source>
</evidence>
<dbReference type="OrthoDB" id="9028214at2"/>
<dbReference type="GO" id="GO:0003677">
    <property type="term" value="F:DNA binding"/>
    <property type="evidence" value="ECO:0007669"/>
    <property type="project" value="UniProtKB-KW"/>
</dbReference>
<dbReference type="AlphaFoldDB" id="A0A2T5K9W3"/>
<dbReference type="InterPro" id="IPR011711">
    <property type="entry name" value="GntR_C"/>
</dbReference>
<dbReference type="CDD" id="cd07377">
    <property type="entry name" value="WHTH_GntR"/>
    <property type="match status" value="1"/>
</dbReference>
<dbReference type="Proteomes" id="UP000244060">
    <property type="component" value="Unassembled WGS sequence"/>
</dbReference>
<dbReference type="PRINTS" id="PR00035">
    <property type="entry name" value="HTHGNTR"/>
</dbReference>
<dbReference type="SUPFAM" id="SSF46785">
    <property type="entry name" value="Winged helix' DNA-binding domain"/>
    <property type="match status" value="1"/>
</dbReference>
<feature type="domain" description="HTH gntR-type" evidence="4">
    <location>
        <begin position="4"/>
        <end position="70"/>
    </location>
</feature>
<dbReference type="Gene3D" id="1.10.10.10">
    <property type="entry name" value="Winged helix-like DNA-binding domain superfamily/Winged helix DNA-binding domain"/>
    <property type="match status" value="1"/>
</dbReference>
<proteinExistence type="predicted"/>
<dbReference type="RefSeq" id="WP_011910279.1">
    <property type="nucleotide sequence ID" value="NZ_CP089966.1"/>
</dbReference>
<dbReference type="EMBL" id="QAOT01000005">
    <property type="protein sequence ID" value="PTR19203.1"/>
    <property type="molecule type" value="Genomic_DNA"/>
</dbReference>
<dbReference type="SMART" id="SM00895">
    <property type="entry name" value="FCD"/>
    <property type="match status" value="1"/>
</dbReference>